<evidence type="ECO:0000313" key="1">
    <source>
        <dbReference type="EMBL" id="ADP79284.1"/>
    </source>
</evidence>
<sequence length="65" mass="6751">MGRQSADATIGAEGSASRVEAAGVLPTKLDMLGQRRGPLGGTLDAGRDFLPLANLDSGFRDQHRA</sequence>
<name>E3J2B2_PSEI1</name>
<gene>
    <name evidence="1" type="ordered locus">FraEuI1c_1212</name>
</gene>
<dbReference type="Proteomes" id="UP000002484">
    <property type="component" value="Chromosome"/>
</dbReference>
<dbReference type="EMBL" id="CP002299">
    <property type="protein sequence ID" value="ADP79284.1"/>
    <property type="molecule type" value="Genomic_DNA"/>
</dbReference>
<keyword evidence="2" id="KW-1185">Reference proteome</keyword>
<proteinExistence type="predicted"/>
<dbReference type="KEGG" id="fri:FraEuI1c_1212"/>
<organism evidence="1 2">
    <name type="scientific">Pseudofrankia inefficax (strain DSM 45817 / CECT 9037 / DDB 130130 / EuI1c)</name>
    <name type="common">Frankia inefficax</name>
    <dbReference type="NCBI Taxonomy" id="298654"/>
    <lineage>
        <taxon>Bacteria</taxon>
        <taxon>Bacillati</taxon>
        <taxon>Actinomycetota</taxon>
        <taxon>Actinomycetes</taxon>
        <taxon>Frankiales</taxon>
        <taxon>Frankiaceae</taxon>
        <taxon>Pseudofrankia</taxon>
    </lineage>
</organism>
<dbReference type="InParanoid" id="E3J2B2"/>
<reference evidence="1 2" key="1">
    <citation type="submission" date="2010-10" db="EMBL/GenBank/DDBJ databases">
        <title>Complete sequence of Frankia sp. EuI1c.</title>
        <authorList>
            <consortium name="US DOE Joint Genome Institute"/>
            <person name="Lucas S."/>
            <person name="Copeland A."/>
            <person name="Lapidus A."/>
            <person name="Cheng J.-F."/>
            <person name="Bruce D."/>
            <person name="Goodwin L."/>
            <person name="Pitluck S."/>
            <person name="Chertkov O."/>
            <person name="Detter J.C."/>
            <person name="Han C."/>
            <person name="Tapia R."/>
            <person name="Land M."/>
            <person name="Hauser L."/>
            <person name="Jeffries C."/>
            <person name="Kyrpides N."/>
            <person name="Ivanova N."/>
            <person name="Mikhailova N."/>
            <person name="Beauchemin N."/>
            <person name="Sen A."/>
            <person name="Sur S.A."/>
            <person name="Gtari M."/>
            <person name="Wall L."/>
            <person name="Tisa L."/>
            <person name="Woyke T."/>
        </authorList>
    </citation>
    <scope>NUCLEOTIDE SEQUENCE [LARGE SCALE GENOMIC DNA]</scope>
    <source>
        <strain evidence="2">DSM 45817 / CECT 9037 / EuI1c</strain>
    </source>
</reference>
<dbReference type="HOGENOM" id="CLU_2843499_0_0_11"/>
<evidence type="ECO:0000313" key="2">
    <source>
        <dbReference type="Proteomes" id="UP000002484"/>
    </source>
</evidence>
<accession>E3J2B2</accession>
<dbReference type="AlphaFoldDB" id="E3J2B2"/>
<protein>
    <submittedName>
        <fullName evidence="1">Uncharacterized protein</fullName>
    </submittedName>
</protein>